<evidence type="ECO:0000259" key="3">
    <source>
        <dbReference type="Pfam" id="PF12830"/>
    </source>
</evidence>
<proteinExistence type="inferred from homology"/>
<feature type="region of interest" description="Disordered" evidence="2">
    <location>
        <begin position="175"/>
        <end position="264"/>
    </location>
</feature>
<feature type="region of interest" description="Disordered" evidence="2">
    <location>
        <begin position="1"/>
        <end position="27"/>
    </location>
</feature>
<dbReference type="GO" id="GO:0061775">
    <property type="term" value="F:cohesin loader activity"/>
    <property type="evidence" value="ECO:0007669"/>
    <property type="project" value="InterPro"/>
</dbReference>
<feature type="region of interest" description="Disordered" evidence="2">
    <location>
        <begin position="425"/>
        <end position="475"/>
    </location>
</feature>
<sequence length="1648" mass="182655">MESVKSTTIDQNHQNSIISTTTTPSTSNHLSVQANIAQSAHQAVKQYPINTTLLKSDKKSLQVLEHSIDPSNTIDPHQHSWALSQLQLANHLINHQIRENANHPLTFKDPPIALPIGHSIHQEAHLSNPETPAQFHAGLLHVPLVQSSPHSASIEDPPSTPSLRDFYETAMVTTTSFEASPPSEPTTVKTSALLDPSSPLTKQSSSAPNSPRPDPFETPQPVVRSQLKSESPDPLALPTSKSSSSVSKNRNKIPPDLDSTPQLKRRKMDKFNAYVAISPHTQPSRPKHSSIFPLKADDSDLGILPKSTPIPASVVHNINSPSLPSVFWLDPAARLASVVEDILEADDMREGTNSTCEFFVVNDGDPILNPKVLSKMTKLIEHGNGDGLLDISGDDMSRLMKLLEKGVKAFEEILVVPSELKILKSPRPSSLKSSSKSKRATPSKSSSRSYTKGSESFDINGAPHDPDYEANHHTLPPNLVAENHVKIIQERMIDMFNALHSVNFMLLLLTCEQKLPKRFYSEEIISMITRSLKHQLHTVLYPFMQAGQISAIDAFVAYSTRLEHVLSKSNATRQAVSSIFSTISTSVLPKINLLVTNLDLPESILNHLNHICISSFLFEPQAAFSASTRSRSSSQHTKQSTYSHGGIAGMRLECLNLLRNVNSPHLLSNSRVHAVIEALLILIQALQLSRPQISSKYPAQTDGIVDEVLSSIVNVSGSFVSSPIIGSGSARYQYLTAYAARLSHGKSIHSISALLLHIIQCSAHGTRARLRSKLRNLQDNPEEKKVLEALSTNDSKEAIYRVVKDTVEPVFSTATQLGTKIIRFLSEKSTKSGKSNNESNYRLVFDQLVSDSIDLLYLPDWPVAEFLLGLFCKKMVDIWEETKTTSADRNAIKAVFIDHMGHIAARLFRPYPTGDTDGKGELAQGEQAPKLFKTMLKTGDLANLSQFFQSQASLILKLDGMNTMEDETNSASDFLQAQWSMEFMKAIRSLRSEQQMEDAPTSIELLDFLKEQLHIFCSLETRLTPNSAVSHRLNLDPVCVNPGSLLESMSQIQGLKLVRDLLLDRIILASATSVVTFRSKAIKALGLVVAQDETIFYRSEGHCIKTIYAIASVSPRMLSPNKAMILLPYLKGATSAEEQMTIQYLLKLFKACVIDTPKLSDQFCNTLQAALLPALNKPNLNDGVMILQERVSCFCAVVVYQTHDFSKLIKVFKACEQRLRDMLTAYGQLDELAVENEDIRNEIKGVGVVFADPSIELRSRLLKLIAEFLASQTDKSEAMEDKSLTPITNTIDMDQLIGNTDNFADSGVGLAIVQRYLPQITTFAQSVDGPMQKAAVDIIAYTIKQGLAHPMSCIPVLVALESSSDQTLAKRVFGLHTLLHTKRPDLVHTRFLEVMREVYKFYSRTSSSVSGYFDNPARSVIAPWYTLLSQKRTWRLDLIRSLIKSFSVDPLSSTVEIDDSTIDFNRFLCEAILTIDFKTQEEVLTLVNALNLILGQYAYQALDVLEGGMTMKMLDEEDEDDLENDVSEDIGSKSVAIRASVVLGMVFRLRDRVKILYGLTDQKCSKFLASGGKKSKMGDTAAVRRVKVMEEDKENFENGLSSSFMKGKLESKEDMLDQVKIFEKLVRDDVILGQNAADEDEDDTMMEE</sequence>
<dbReference type="GeneID" id="18926191"/>
<dbReference type="RefSeq" id="XP_007417182.1">
    <property type="nucleotide sequence ID" value="XM_007417120.1"/>
</dbReference>
<gene>
    <name evidence="4" type="ORF">MELLADRAFT_118268</name>
</gene>
<dbReference type="PANTHER" id="PTHR21704:SF18">
    <property type="entry name" value="NIPPED-B-LIKE PROTEIN"/>
    <property type="match status" value="1"/>
</dbReference>
<feature type="domain" description="Sister chromatid cohesion C-terminal" evidence="3">
    <location>
        <begin position="1311"/>
        <end position="1492"/>
    </location>
</feature>
<comment type="similarity">
    <text evidence="1">Belongs to the SCC2/Nipped-B family.</text>
</comment>
<dbReference type="InterPro" id="IPR033031">
    <property type="entry name" value="Scc2/Nipped-B"/>
</dbReference>
<dbReference type="InterPro" id="IPR016024">
    <property type="entry name" value="ARM-type_fold"/>
</dbReference>
<dbReference type="GO" id="GO:0140588">
    <property type="term" value="P:chromatin looping"/>
    <property type="evidence" value="ECO:0007669"/>
    <property type="project" value="InterPro"/>
</dbReference>
<keyword evidence="1" id="KW-0677">Repeat</keyword>
<dbReference type="KEGG" id="mlr:MELLADRAFT_118268"/>
<dbReference type="EMBL" id="GL883157">
    <property type="protein sequence ID" value="EGF99550.1"/>
    <property type="molecule type" value="Genomic_DNA"/>
</dbReference>
<dbReference type="OrthoDB" id="418242at2759"/>
<dbReference type="STRING" id="747676.F4S705"/>
<dbReference type="InParanoid" id="F4S705"/>
<feature type="compositionally biased region" description="Low complexity" evidence="2">
    <location>
        <begin position="442"/>
        <end position="456"/>
    </location>
</feature>
<dbReference type="GO" id="GO:0003682">
    <property type="term" value="F:chromatin binding"/>
    <property type="evidence" value="ECO:0007669"/>
    <property type="project" value="TreeGrafter"/>
</dbReference>
<protein>
    <recommendedName>
        <fullName evidence="1">Sister chromatid cohesion protein</fullName>
    </recommendedName>
</protein>
<organism evidence="5">
    <name type="scientific">Melampsora larici-populina (strain 98AG31 / pathotype 3-4-7)</name>
    <name type="common">Poplar leaf rust fungus</name>
    <dbReference type="NCBI Taxonomy" id="747676"/>
    <lineage>
        <taxon>Eukaryota</taxon>
        <taxon>Fungi</taxon>
        <taxon>Dikarya</taxon>
        <taxon>Basidiomycota</taxon>
        <taxon>Pucciniomycotina</taxon>
        <taxon>Pucciniomycetes</taxon>
        <taxon>Pucciniales</taxon>
        <taxon>Melampsoraceae</taxon>
        <taxon>Melampsora</taxon>
    </lineage>
</organism>
<evidence type="ECO:0000256" key="2">
    <source>
        <dbReference type="SAM" id="MobiDB-lite"/>
    </source>
</evidence>
<feature type="compositionally biased region" description="Low complexity" evidence="2">
    <location>
        <begin position="425"/>
        <end position="434"/>
    </location>
</feature>
<feature type="compositionally biased region" description="Low complexity" evidence="2">
    <location>
        <begin position="16"/>
        <end position="27"/>
    </location>
</feature>
<feature type="compositionally biased region" description="Polar residues" evidence="2">
    <location>
        <begin position="1"/>
        <end position="15"/>
    </location>
</feature>
<reference evidence="5" key="1">
    <citation type="journal article" date="2011" name="Proc. Natl. Acad. Sci. U.S.A.">
        <title>Obligate biotrophy features unraveled by the genomic analysis of rust fungi.</title>
        <authorList>
            <person name="Duplessis S."/>
            <person name="Cuomo C.A."/>
            <person name="Lin Y.-C."/>
            <person name="Aerts A."/>
            <person name="Tisserant E."/>
            <person name="Veneault-Fourrey C."/>
            <person name="Joly D.L."/>
            <person name="Hacquard S."/>
            <person name="Amselem J."/>
            <person name="Cantarel B.L."/>
            <person name="Chiu R."/>
            <person name="Coutinho P.M."/>
            <person name="Feau N."/>
            <person name="Field M."/>
            <person name="Frey P."/>
            <person name="Gelhaye E."/>
            <person name="Goldberg J."/>
            <person name="Grabherr M.G."/>
            <person name="Kodira C.D."/>
            <person name="Kohler A."/>
            <person name="Kuees U."/>
            <person name="Lindquist E.A."/>
            <person name="Lucas S.M."/>
            <person name="Mago R."/>
            <person name="Mauceli E."/>
            <person name="Morin E."/>
            <person name="Murat C."/>
            <person name="Pangilinan J.L."/>
            <person name="Park R."/>
            <person name="Pearson M."/>
            <person name="Quesneville H."/>
            <person name="Rouhier N."/>
            <person name="Sakthikumar S."/>
            <person name="Salamov A.A."/>
            <person name="Schmutz J."/>
            <person name="Selles B."/>
            <person name="Shapiro H."/>
            <person name="Tanguay P."/>
            <person name="Tuskan G.A."/>
            <person name="Henrissat B."/>
            <person name="Van de Peer Y."/>
            <person name="Rouze P."/>
            <person name="Ellis J.G."/>
            <person name="Dodds P.N."/>
            <person name="Schein J.E."/>
            <person name="Zhong S."/>
            <person name="Hamelin R.C."/>
            <person name="Grigoriev I.V."/>
            <person name="Szabo L.J."/>
            <person name="Martin F."/>
        </authorList>
    </citation>
    <scope>NUCLEOTIDE SEQUENCE [LARGE SCALE GENOMIC DNA]</scope>
    <source>
        <strain evidence="5">98AG31 / pathotype 3-4-7</strain>
    </source>
</reference>
<feature type="compositionally biased region" description="Polar residues" evidence="2">
    <location>
        <begin position="198"/>
        <end position="209"/>
    </location>
</feature>
<dbReference type="Pfam" id="PF12830">
    <property type="entry name" value="Nipped-B_C"/>
    <property type="match status" value="1"/>
</dbReference>
<evidence type="ECO:0000313" key="4">
    <source>
        <dbReference type="EMBL" id="EGF99550.1"/>
    </source>
</evidence>
<evidence type="ECO:0000313" key="5">
    <source>
        <dbReference type="Proteomes" id="UP000001072"/>
    </source>
</evidence>
<accession>F4S705</accession>
<dbReference type="VEuPathDB" id="FungiDB:MELLADRAFT_118268"/>
<dbReference type="eggNOG" id="KOG1020">
    <property type="taxonomic scope" value="Eukaryota"/>
</dbReference>
<dbReference type="GO" id="GO:0034087">
    <property type="term" value="P:establishment of mitotic sister chromatid cohesion"/>
    <property type="evidence" value="ECO:0007669"/>
    <property type="project" value="TreeGrafter"/>
</dbReference>
<dbReference type="GO" id="GO:0010468">
    <property type="term" value="P:regulation of gene expression"/>
    <property type="evidence" value="ECO:0007669"/>
    <property type="project" value="InterPro"/>
</dbReference>
<name>F4S705_MELLP</name>
<dbReference type="HOGENOM" id="CLU_242564_0_0_1"/>
<keyword evidence="1" id="KW-0539">Nucleus</keyword>
<keyword evidence="5" id="KW-1185">Reference proteome</keyword>
<dbReference type="InterPro" id="IPR024986">
    <property type="entry name" value="Nipped-B_C"/>
</dbReference>
<keyword evidence="1" id="KW-0131">Cell cycle</keyword>
<dbReference type="GO" id="GO:1990414">
    <property type="term" value="P:replication-born double-strand break repair via sister chromatid exchange"/>
    <property type="evidence" value="ECO:0007669"/>
    <property type="project" value="TreeGrafter"/>
</dbReference>
<dbReference type="GO" id="GO:0071169">
    <property type="term" value="P:establishment of protein localization to chromatin"/>
    <property type="evidence" value="ECO:0007669"/>
    <property type="project" value="TreeGrafter"/>
</dbReference>
<dbReference type="PANTHER" id="PTHR21704">
    <property type="entry name" value="NIPPED-B-LIKE PROTEIN DELANGIN SCC2-RELATED"/>
    <property type="match status" value="1"/>
</dbReference>
<comment type="subcellular location">
    <subcellularLocation>
        <location evidence="1">Nucleus</location>
    </subcellularLocation>
</comment>
<dbReference type="GO" id="GO:0090694">
    <property type="term" value="C:Scc2-Scc4 cohesin loading complex"/>
    <property type="evidence" value="ECO:0007669"/>
    <property type="project" value="TreeGrafter"/>
</dbReference>
<evidence type="ECO:0000256" key="1">
    <source>
        <dbReference type="RuleBase" id="RU364107"/>
    </source>
</evidence>
<dbReference type="SUPFAM" id="SSF48371">
    <property type="entry name" value="ARM repeat"/>
    <property type="match status" value="1"/>
</dbReference>
<dbReference type="Proteomes" id="UP000001072">
    <property type="component" value="Unassembled WGS sequence"/>
</dbReference>